<dbReference type="EMBL" id="JABBGM010000004">
    <property type="protein sequence ID" value="NML94098.1"/>
    <property type="molecule type" value="Genomic_DNA"/>
</dbReference>
<dbReference type="SUPFAM" id="SSF47203">
    <property type="entry name" value="Acyl-CoA dehydrogenase C-terminal domain-like"/>
    <property type="match status" value="1"/>
</dbReference>
<comment type="caution">
    <text evidence="10">The sequence shown here is derived from an EMBL/GenBank/DDBJ whole genome shotgun (WGS) entry which is preliminary data.</text>
</comment>
<dbReference type="RefSeq" id="WP_169493374.1">
    <property type="nucleotide sequence ID" value="NZ_JABBGM010000004.1"/>
</dbReference>
<keyword evidence="4 6" id="KW-0274">FAD</keyword>
<keyword evidence="11" id="KW-1185">Reference proteome</keyword>
<dbReference type="InterPro" id="IPR009100">
    <property type="entry name" value="AcylCoA_DH/oxidase_NM_dom_sf"/>
</dbReference>
<protein>
    <submittedName>
        <fullName evidence="10">Acyl-CoA/acyl-ACP dehydrogenase</fullName>
    </submittedName>
</protein>
<dbReference type="Gene3D" id="1.20.140.10">
    <property type="entry name" value="Butyryl-CoA Dehydrogenase, subunit A, domain 3"/>
    <property type="match status" value="1"/>
</dbReference>
<keyword evidence="3 6" id="KW-0285">Flavoprotein</keyword>
<evidence type="ECO:0000259" key="9">
    <source>
        <dbReference type="Pfam" id="PF02771"/>
    </source>
</evidence>
<feature type="domain" description="Acyl-CoA oxidase/dehydrogenase middle" evidence="8">
    <location>
        <begin position="260"/>
        <end position="361"/>
    </location>
</feature>
<dbReference type="InterPro" id="IPR006091">
    <property type="entry name" value="Acyl-CoA_Oxase/DH_mid-dom"/>
</dbReference>
<comment type="similarity">
    <text evidence="2 6">Belongs to the acyl-CoA dehydrogenase family.</text>
</comment>
<feature type="domain" description="Acyl-CoA dehydrogenase/oxidase N-terminal" evidence="9">
    <location>
        <begin position="144"/>
        <end position="254"/>
    </location>
</feature>
<evidence type="ECO:0000256" key="2">
    <source>
        <dbReference type="ARBA" id="ARBA00009347"/>
    </source>
</evidence>
<evidence type="ECO:0000259" key="7">
    <source>
        <dbReference type="Pfam" id="PF00441"/>
    </source>
</evidence>
<gene>
    <name evidence="10" type="ORF">HHL27_10530</name>
</gene>
<organism evidence="10 11">
    <name type="scientific">Novosphingobium olei</name>
    <dbReference type="NCBI Taxonomy" id="2728851"/>
    <lineage>
        <taxon>Bacteria</taxon>
        <taxon>Pseudomonadati</taxon>
        <taxon>Pseudomonadota</taxon>
        <taxon>Alphaproteobacteria</taxon>
        <taxon>Sphingomonadales</taxon>
        <taxon>Sphingomonadaceae</taxon>
        <taxon>Novosphingobium</taxon>
    </lineage>
</organism>
<evidence type="ECO:0000313" key="10">
    <source>
        <dbReference type="EMBL" id="NML94098.1"/>
    </source>
</evidence>
<dbReference type="InterPro" id="IPR036250">
    <property type="entry name" value="AcylCo_DH-like_C"/>
</dbReference>
<dbReference type="Proteomes" id="UP000583556">
    <property type="component" value="Unassembled WGS sequence"/>
</dbReference>
<dbReference type="FunFam" id="1.20.140.10:FF:000001">
    <property type="entry name" value="Acyl-CoA dehydrogenase"/>
    <property type="match status" value="1"/>
</dbReference>
<dbReference type="InterPro" id="IPR009075">
    <property type="entry name" value="AcylCo_DH/oxidase_C"/>
</dbReference>
<dbReference type="Gene3D" id="1.10.540.10">
    <property type="entry name" value="Acyl-CoA dehydrogenase/oxidase, N-terminal domain"/>
    <property type="match status" value="1"/>
</dbReference>
<evidence type="ECO:0000256" key="1">
    <source>
        <dbReference type="ARBA" id="ARBA00001974"/>
    </source>
</evidence>
<dbReference type="Gene3D" id="2.40.110.10">
    <property type="entry name" value="Butyryl-CoA Dehydrogenase, subunit A, domain 2"/>
    <property type="match status" value="1"/>
</dbReference>
<dbReference type="GO" id="GO:0003995">
    <property type="term" value="F:acyl-CoA dehydrogenase activity"/>
    <property type="evidence" value="ECO:0007669"/>
    <property type="project" value="InterPro"/>
</dbReference>
<name>A0A7Y0BPI7_9SPHN</name>
<dbReference type="InterPro" id="IPR046373">
    <property type="entry name" value="Acyl-CoA_Oxase/DH_mid-dom_sf"/>
</dbReference>
<dbReference type="SUPFAM" id="SSF56645">
    <property type="entry name" value="Acyl-CoA dehydrogenase NM domain-like"/>
    <property type="match status" value="1"/>
</dbReference>
<comment type="cofactor">
    <cofactor evidence="1 6">
        <name>FAD</name>
        <dbReference type="ChEBI" id="CHEBI:57692"/>
    </cofactor>
</comment>
<dbReference type="GO" id="GO:0050660">
    <property type="term" value="F:flavin adenine dinucleotide binding"/>
    <property type="evidence" value="ECO:0007669"/>
    <property type="project" value="InterPro"/>
</dbReference>
<evidence type="ECO:0000256" key="6">
    <source>
        <dbReference type="RuleBase" id="RU362125"/>
    </source>
</evidence>
<dbReference type="PROSITE" id="PS00073">
    <property type="entry name" value="ACYL_COA_DH_2"/>
    <property type="match status" value="1"/>
</dbReference>
<dbReference type="PANTHER" id="PTHR43884:SF25">
    <property type="entry name" value="ACYL-COA DEHYDROGENASE YDBM-RELATED"/>
    <property type="match status" value="1"/>
</dbReference>
<dbReference type="InterPro" id="IPR037069">
    <property type="entry name" value="AcylCoA_DH/ox_N_sf"/>
</dbReference>
<evidence type="ECO:0000256" key="5">
    <source>
        <dbReference type="ARBA" id="ARBA00023002"/>
    </source>
</evidence>
<dbReference type="Pfam" id="PF02771">
    <property type="entry name" value="Acyl-CoA_dh_N"/>
    <property type="match status" value="1"/>
</dbReference>
<sequence length="528" mass="56862">MFTHELDAARTYRAAAQAALAKRLETRKVDDEQRAAHGFAWVATTVAALESVAGWLERNGASNPVDALVARLAFAELGAQLTGGLAMGQNEMFRPADLDLTDAARALHAAFAALIEADHAAIRLELAQKLAEGQWPSESFHDADLDTIRDQYRRFTDSEILPHAHKWHLANELIPDATVQAMADLGTFGVCIPESYGGLGLNKLVMCLVTEELSRGWIGAGSLGTRSEIAGELISGGGTEEQKAYWLPKIASGEILPTAVFTEPDTGSDLGSLQTRARLVDGAWVIDGAKTWITHASRSDLMTLLARTLPDAKGYAGLSMLLVPKPRGSEADPFPAEGMTGSEIEVLGYRGMREYALQFDGMTAPEDALLGGEEGQGFKQLMRTFEGARIQTAARAVGVARRALELALDYALNRKQFGKAIVHFPRVSDKLAMSLVDFVVARELTYDAARAKDLGKRCDIEAGMAKLLAARVAWSNADSALQVHGGNGYALEYEISRVLCDARILNIFEGAAEIQAQVIARGLVGGRN</sequence>
<keyword evidence="5 6" id="KW-0560">Oxidoreductase</keyword>
<dbReference type="Pfam" id="PF00441">
    <property type="entry name" value="Acyl-CoA_dh_1"/>
    <property type="match status" value="1"/>
</dbReference>
<evidence type="ECO:0000256" key="4">
    <source>
        <dbReference type="ARBA" id="ARBA00022827"/>
    </source>
</evidence>
<evidence type="ECO:0000256" key="3">
    <source>
        <dbReference type="ARBA" id="ARBA00022630"/>
    </source>
</evidence>
<feature type="domain" description="Acyl-CoA dehydrogenase/oxidase C-terminal" evidence="7">
    <location>
        <begin position="375"/>
        <end position="523"/>
    </location>
</feature>
<evidence type="ECO:0000313" key="11">
    <source>
        <dbReference type="Proteomes" id="UP000583556"/>
    </source>
</evidence>
<evidence type="ECO:0000259" key="8">
    <source>
        <dbReference type="Pfam" id="PF02770"/>
    </source>
</evidence>
<dbReference type="InterPro" id="IPR006089">
    <property type="entry name" value="Acyl-CoA_DH_CS"/>
</dbReference>
<proteinExistence type="inferred from homology"/>
<dbReference type="AlphaFoldDB" id="A0A7Y0BPI7"/>
<reference evidence="10 11" key="1">
    <citation type="submission" date="2020-04" db="EMBL/GenBank/DDBJ databases">
        <title>Novosphingobium sp. TW-4 isolated from soil.</title>
        <authorList>
            <person name="Dahal R.H."/>
            <person name="Chaudhary D.K."/>
        </authorList>
    </citation>
    <scope>NUCLEOTIDE SEQUENCE [LARGE SCALE GENOMIC DNA]</scope>
    <source>
        <strain evidence="10 11">TW-4</strain>
    </source>
</reference>
<dbReference type="Pfam" id="PF02770">
    <property type="entry name" value="Acyl-CoA_dh_M"/>
    <property type="match status" value="1"/>
</dbReference>
<dbReference type="FunFam" id="2.40.110.10:FF:000015">
    <property type="entry name" value="Acyl-CoA dehydrogenase"/>
    <property type="match status" value="1"/>
</dbReference>
<dbReference type="PANTHER" id="PTHR43884">
    <property type="entry name" value="ACYL-COA DEHYDROGENASE"/>
    <property type="match status" value="1"/>
</dbReference>
<dbReference type="InterPro" id="IPR013786">
    <property type="entry name" value="AcylCoA_DH/ox_N"/>
</dbReference>
<accession>A0A7Y0BPI7</accession>